<gene>
    <name evidence="1" type="ORF">J057_14270</name>
</gene>
<organism evidence="1 2">
    <name type="scientific">Marinobacter nanhaiticus D15-8W</name>
    <dbReference type="NCBI Taxonomy" id="626887"/>
    <lineage>
        <taxon>Bacteria</taxon>
        <taxon>Pseudomonadati</taxon>
        <taxon>Pseudomonadota</taxon>
        <taxon>Gammaproteobacteria</taxon>
        <taxon>Pseudomonadales</taxon>
        <taxon>Marinobacteraceae</taxon>
        <taxon>Marinobacter</taxon>
    </lineage>
</organism>
<dbReference type="Proteomes" id="UP000013165">
    <property type="component" value="Unassembled WGS sequence"/>
</dbReference>
<dbReference type="InterPro" id="IPR019647">
    <property type="entry name" value="PhoP_reg_network_YrbL"/>
</dbReference>
<dbReference type="HOGENOM" id="CLU_076352_3_1_6"/>
<dbReference type="OrthoDB" id="595236at2"/>
<comment type="caution">
    <text evidence="1">The sequence shown here is derived from an EMBL/GenBank/DDBJ whole genome shotgun (WGS) entry which is preliminary data.</text>
</comment>
<dbReference type="Pfam" id="PF10707">
    <property type="entry name" value="YrbL-PhoP_reg"/>
    <property type="match status" value="1"/>
</dbReference>
<evidence type="ECO:0000313" key="1">
    <source>
        <dbReference type="EMBL" id="ENO12574.1"/>
    </source>
</evidence>
<keyword evidence="2" id="KW-1185">Reference proteome</keyword>
<sequence>MIDLSQQEPFAAGYNRFCYIHPEDPRRCLKILNPENIERRFARQRWYKKMLGKSRINDNLQEQIAYDQPAVIHGGEKVWSHLPRFYGQAPTTRGPANSSELITNSNGAPGITLESYLKRHGVNGCIRTAIDDFCRWLRETGILTRNLLPHNLVVVTREDHLKLYLVDGLGAPGIPARLAALPAYRQRYIERKIRRFWKRVEWEANGRQGAWEAAEKI</sequence>
<dbReference type="eggNOG" id="COG0515">
    <property type="taxonomic scope" value="Bacteria"/>
</dbReference>
<dbReference type="PATRIC" id="fig|626887.3.peg.2848"/>
<dbReference type="RefSeq" id="WP_004580804.1">
    <property type="nucleotide sequence ID" value="NZ_AP028878.1"/>
</dbReference>
<evidence type="ECO:0000313" key="2">
    <source>
        <dbReference type="Proteomes" id="UP000013165"/>
    </source>
</evidence>
<accession>N6VXH2</accession>
<proteinExistence type="predicted"/>
<dbReference type="EMBL" id="APLQ01000014">
    <property type="protein sequence ID" value="ENO12574.1"/>
    <property type="molecule type" value="Genomic_DNA"/>
</dbReference>
<reference evidence="1 2" key="1">
    <citation type="journal article" date="2013" name="Genome Announc.">
        <title>Genome Sequence of the Polycyclic Aromatic Hydrocarbon-Degrading Bacterium Strain Marinobacter nanhaiticus D15-8WT.</title>
        <authorList>
            <person name="Cui Z."/>
            <person name="Gao W."/>
            <person name="Li Q."/>
            <person name="Xu G."/>
            <person name="Zheng L."/>
        </authorList>
    </citation>
    <scope>NUCLEOTIDE SEQUENCE [LARGE SCALE GENOMIC DNA]</scope>
    <source>
        <strain evidence="1 2">D15-8W</strain>
    </source>
</reference>
<evidence type="ECO:0008006" key="3">
    <source>
        <dbReference type="Google" id="ProtNLM"/>
    </source>
</evidence>
<protein>
    <recommendedName>
        <fullName evidence="3">PhoP regulatory network protein YrbL</fullName>
    </recommendedName>
</protein>
<dbReference type="AlphaFoldDB" id="N6VXH2"/>
<name>N6VXH2_9GAMM</name>
<dbReference type="STRING" id="626887.J057_14270"/>